<dbReference type="AlphaFoldDB" id="A0A1Y2GM48"/>
<dbReference type="EMBL" id="MCFF01000019">
    <property type="protein sequence ID" value="ORZ15419.1"/>
    <property type="molecule type" value="Genomic_DNA"/>
</dbReference>
<dbReference type="Proteomes" id="UP000193648">
    <property type="component" value="Unassembled WGS sequence"/>
</dbReference>
<dbReference type="GeneID" id="33566057"/>
<gene>
    <name evidence="1" type="ORF">BCR41DRAFT_353730</name>
</gene>
<evidence type="ECO:0000313" key="1">
    <source>
        <dbReference type="EMBL" id="ORZ15419.1"/>
    </source>
</evidence>
<accession>A0A1Y2GM48</accession>
<dbReference type="GO" id="GO:0003677">
    <property type="term" value="F:DNA binding"/>
    <property type="evidence" value="ECO:0007669"/>
    <property type="project" value="InterPro"/>
</dbReference>
<name>A0A1Y2GM48_9FUNG</name>
<proteinExistence type="predicted"/>
<protein>
    <recommendedName>
        <fullName evidence="3">Ndc10 domain-containing protein</fullName>
    </recommendedName>
</protein>
<dbReference type="RefSeq" id="XP_021881167.1">
    <property type="nucleotide sequence ID" value="XM_022024213.1"/>
</dbReference>
<dbReference type="OrthoDB" id="2449454at2759"/>
<evidence type="ECO:0008006" key="3">
    <source>
        <dbReference type="Google" id="ProtNLM"/>
    </source>
</evidence>
<dbReference type="Gene3D" id="1.10.443.20">
    <property type="entry name" value="Centromere DNA-binding protein complex CBF3 subunit, domain 2"/>
    <property type="match status" value="1"/>
</dbReference>
<reference evidence="1 2" key="1">
    <citation type="submission" date="2016-07" db="EMBL/GenBank/DDBJ databases">
        <title>Pervasive Adenine N6-methylation of Active Genes in Fungi.</title>
        <authorList>
            <consortium name="DOE Joint Genome Institute"/>
            <person name="Mondo S.J."/>
            <person name="Dannebaum R.O."/>
            <person name="Kuo R.C."/>
            <person name="Labutti K."/>
            <person name="Haridas S."/>
            <person name="Kuo A."/>
            <person name="Salamov A."/>
            <person name="Ahrendt S.R."/>
            <person name="Lipzen A."/>
            <person name="Sullivan W."/>
            <person name="Andreopoulos W.B."/>
            <person name="Clum A."/>
            <person name="Lindquist E."/>
            <person name="Daum C."/>
            <person name="Ramamoorthy G.K."/>
            <person name="Gryganskyi A."/>
            <person name="Culley D."/>
            <person name="Magnuson J.K."/>
            <person name="James T.Y."/>
            <person name="O'Malley M.A."/>
            <person name="Stajich J.E."/>
            <person name="Spatafora J.W."/>
            <person name="Visel A."/>
            <person name="Grigoriev I.V."/>
        </authorList>
    </citation>
    <scope>NUCLEOTIDE SEQUENCE [LARGE SCALE GENOMIC DNA]</scope>
    <source>
        <strain evidence="1 2">NRRL 3116</strain>
    </source>
</reference>
<keyword evidence="2" id="KW-1185">Reference proteome</keyword>
<evidence type="ECO:0000313" key="2">
    <source>
        <dbReference type="Proteomes" id="UP000193648"/>
    </source>
</evidence>
<dbReference type="InParanoid" id="A0A1Y2GM48"/>
<comment type="caution">
    <text evidence="1">The sequence shown here is derived from an EMBL/GenBank/DDBJ whole genome shotgun (WGS) entry which is preliminary data.</text>
</comment>
<organism evidence="1 2">
    <name type="scientific">Lobosporangium transversale</name>
    <dbReference type="NCBI Taxonomy" id="64571"/>
    <lineage>
        <taxon>Eukaryota</taxon>
        <taxon>Fungi</taxon>
        <taxon>Fungi incertae sedis</taxon>
        <taxon>Mucoromycota</taxon>
        <taxon>Mortierellomycotina</taxon>
        <taxon>Mortierellomycetes</taxon>
        <taxon>Mortierellales</taxon>
        <taxon>Mortierellaceae</taxon>
        <taxon>Lobosporangium</taxon>
    </lineage>
</organism>
<sequence length="215" mass="24568">MENFYLPCLPSKFALGMAGFYNEPFFLARNSVIPPKALQLMIFPWIEDFFGKNNVWWRNECLREMDEVDPNIVPDISAASKPGTAVETNQLAGPSSNTILYSELDISTSGFLRLLVRCRRIILQDAASRLRYHDAVSNDQQSRILEDDIFRSPLFLEFQEEMNAVVVKGPEANISQKLTTMVPEIAEGLEEVWRSSNSNAPLIQQQLKELQRRLQ</sequence>
<dbReference type="InterPro" id="IPR038279">
    <property type="entry name" value="Ndc10_dom2_sf"/>
</dbReference>